<feature type="transmembrane region" description="Helical" evidence="6">
    <location>
        <begin position="207"/>
        <end position="228"/>
    </location>
</feature>
<evidence type="ECO:0000256" key="2">
    <source>
        <dbReference type="ARBA" id="ARBA00007165"/>
    </source>
</evidence>
<comment type="similarity">
    <text evidence="2 6">Belongs to the SURF1 family.</text>
</comment>
<accession>A0A2W5UFD1</accession>
<dbReference type="Proteomes" id="UP000248975">
    <property type="component" value="Unassembled WGS sequence"/>
</dbReference>
<dbReference type="PROSITE" id="PS50895">
    <property type="entry name" value="SURF1"/>
    <property type="match status" value="1"/>
</dbReference>
<evidence type="ECO:0000256" key="5">
    <source>
        <dbReference type="ARBA" id="ARBA00023136"/>
    </source>
</evidence>
<comment type="caution">
    <text evidence="7">The sequence shown here is derived from an EMBL/GenBank/DDBJ whole genome shotgun (WGS) entry which is preliminary data.</text>
</comment>
<organism evidence="7 8">
    <name type="scientific">Cereibacter sphaeroides</name>
    <name type="common">Rhodobacter sphaeroides</name>
    <dbReference type="NCBI Taxonomy" id="1063"/>
    <lineage>
        <taxon>Bacteria</taxon>
        <taxon>Pseudomonadati</taxon>
        <taxon>Pseudomonadota</taxon>
        <taxon>Alphaproteobacteria</taxon>
        <taxon>Rhodobacterales</taxon>
        <taxon>Paracoccaceae</taxon>
        <taxon>Cereibacter</taxon>
    </lineage>
</organism>
<evidence type="ECO:0000256" key="4">
    <source>
        <dbReference type="ARBA" id="ARBA00022989"/>
    </source>
</evidence>
<evidence type="ECO:0000256" key="1">
    <source>
        <dbReference type="ARBA" id="ARBA00004370"/>
    </source>
</evidence>
<dbReference type="GO" id="GO:0005886">
    <property type="term" value="C:plasma membrane"/>
    <property type="evidence" value="ECO:0007669"/>
    <property type="project" value="UniProtKB-SubCell"/>
</dbReference>
<dbReference type="InterPro" id="IPR045214">
    <property type="entry name" value="Surf1/Surf4"/>
</dbReference>
<evidence type="ECO:0000256" key="6">
    <source>
        <dbReference type="RuleBase" id="RU363076"/>
    </source>
</evidence>
<keyword evidence="5 6" id="KW-0472">Membrane</keyword>
<proteinExistence type="inferred from homology"/>
<comment type="subcellular location">
    <subcellularLocation>
        <location evidence="6">Cell membrane</location>
        <topology evidence="6">Multi-pass membrane protein</topology>
    </subcellularLocation>
    <subcellularLocation>
        <location evidence="1">Membrane</location>
    </subcellularLocation>
</comment>
<evidence type="ECO:0000313" key="8">
    <source>
        <dbReference type="Proteomes" id="UP000248975"/>
    </source>
</evidence>
<sequence length="231" mass="25224">MTFRRILLSLCLLASFASLTALGVWQLERRVWKLDLIARVNTRLTAAATPTPGPADWHSISRENDEYRRVTVSGRFRHEQETAVQAVTELGGGYWILTPFETPSFTVLINRGFVPPDRLDPATRADGQPSGDVSIEGLLRLSEPGGGFLRSNDPQAGRWYSRDVTAIADAQGLGQVAPYFIDAGDAENPGGYPLGGLTVIQFRNSHLTYALIWFSLAAGLVIATVIAVRRG</sequence>
<dbReference type="InterPro" id="IPR002994">
    <property type="entry name" value="Surf1/Shy1"/>
</dbReference>
<dbReference type="AlphaFoldDB" id="A0A2W5UFD1"/>
<dbReference type="EMBL" id="QFQS01000003">
    <property type="protein sequence ID" value="PZQ96710.1"/>
    <property type="molecule type" value="Genomic_DNA"/>
</dbReference>
<protein>
    <recommendedName>
        <fullName evidence="6">SURF1-like protein</fullName>
    </recommendedName>
</protein>
<dbReference type="Pfam" id="PF02104">
    <property type="entry name" value="SURF1"/>
    <property type="match status" value="1"/>
</dbReference>
<keyword evidence="4 6" id="KW-1133">Transmembrane helix</keyword>
<gene>
    <name evidence="7" type="ORF">DI533_14050</name>
</gene>
<reference evidence="7 8" key="1">
    <citation type="submission" date="2017-08" db="EMBL/GenBank/DDBJ databases">
        <title>Infants hospitalized years apart are colonized by the same room-sourced microbial strains.</title>
        <authorList>
            <person name="Brooks B."/>
            <person name="Olm M.R."/>
            <person name="Firek B.A."/>
            <person name="Baker R."/>
            <person name="Thomas B.C."/>
            <person name="Morowitz M.J."/>
            <person name="Banfield J.F."/>
        </authorList>
    </citation>
    <scope>NUCLEOTIDE SEQUENCE [LARGE SCALE GENOMIC DNA]</scope>
    <source>
        <strain evidence="7">S2_003_000_R2_11</strain>
    </source>
</reference>
<keyword evidence="6" id="KW-1003">Cell membrane</keyword>
<dbReference type="PANTHER" id="PTHR23427:SF2">
    <property type="entry name" value="SURFEIT LOCUS PROTEIN 1"/>
    <property type="match status" value="1"/>
</dbReference>
<keyword evidence="3 6" id="KW-0812">Transmembrane</keyword>
<evidence type="ECO:0000256" key="3">
    <source>
        <dbReference type="ARBA" id="ARBA00022692"/>
    </source>
</evidence>
<dbReference type="CDD" id="cd06662">
    <property type="entry name" value="SURF1"/>
    <property type="match status" value="1"/>
</dbReference>
<comment type="caution">
    <text evidence="6">Lacks conserved residue(s) required for the propagation of feature annotation.</text>
</comment>
<name>A0A2W5UFD1_CERSP</name>
<dbReference type="PANTHER" id="PTHR23427">
    <property type="entry name" value="SURFEIT LOCUS PROTEIN"/>
    <property type="match status" value="1"/>
</dbReference>
<evidence type="ECO:0000313" key="7">
    <source>
        <dbReference type="EMBL" id="PZQ96710.1"/>
    </source>
</evidence>